<proteinExistence type="predicted"/>
<reference evidence="1 2" key="1">
    <citation type="submission" date="2016-06" db="EMBL/GenBank/DDBJ databases">
        <title>Complete genome sequence of a deep-branching marine Gamma Proteobacterium Woeseia oceani type strain XK5.</title>
        <authorList>
            <person name="Mu D."/>
            <person name="Du Z."/>
        </authorList>
    </citation>
    <scope>NUCLEOTIDE SEQUENCE [LARGE SCALE GENOMIC DNA]</scope>
    <source>
        <strain evidence="1 2">XK5</strain>
    </source>
</reference>
<dbReference type="STRING" id="1548547.BA177_07750"/>
<evidence type="ECO:0000313" key="2">
    <source>
        <dbReference type="Proteomes" id="UP000092695"/>
    </source>
</evidence>
<evidence type="ECO:0008006" key="3">
    <source>
        <dbReference type="Google" id="ProtNLM"/>
    </source>
</evidence>
<dbReference type="EMBL" id="CP016268">
    <property type="protein sequence ID" value="ANO51109.1"/>
    <property type="molecule type" value="Genomic_DNA"/>
</dbReference>
<name>A0A193LFF1_9GAMM</name>
<accession>A0A193LFF1</accession>
<keyword evidence="2" id="KW-1185">Reference proteome</keyword>
<dbReference type="Proteomes" id="UP000092695">
    <property type="component" value="Chromosome"/>
</dbReference>
<dbReference type="KEGG" id="woc:BA177_07750"/>
<sequence>MQRRVAAGGLAALLLGTVLIGLLPLAPGFRLGGAVVWLVYSIAEVRTWHRSARLLLRLRFAADGQLHGLFQNGLWQLLQVLPGSRITSRHAWLRVGNETCRVPGILLSATHSRPDDWRRLQTQLRFSR</sequence>
<evidence type="ECO:0000313" key="1">
    <source>
        <dbReference type="EMBL" id="ANO51109.1"/>
    </source>
</evidence>
<protein>
    <recommendedName>
        <fullName evidence="3">Toxin CptA</fullName>
    </recommendedName>
</protein>
<dbReference type="AlphaFoldDB" id="A0A193LFF1"/>
<gene>
    <name evidence="1" type="ORF">BA177_07750</name>
</gene>
<organism evidence="1 2">
    <name type="scientific">Woeseia oceani</name>
    <dbReference type="NCBI Taxonomy" id="1548547"/>
    <lineage>
        <taxon>Bacteria</taxon>
        <taxon>Pseudomonadati</taxon>
        <taxon>Pseudomonadota</taxon>
        <taxon>Gammaproteobacteria</taxon>
        <taxon>Woeseiales</taxon>
        <taxon>Woeseiaceae</taxon>
        <taxon>Woeseia</taxon>
    </lineage>
</organism>